<feature type="compositionally biased region" description="Polar residues" evidence="1">
    <location>
        <begin position="9"/>
        <end position="20"/>
    </location>
</feature>
<protein>
    <submittedName>
        <fullName evidence="3">Uncharacterized protein</fullName>
    </submittedName>
</protein>
<gene>
    <name evidence="3" type="ORF">EV653_5504</name>
</gene>
<reference evidence="3 4" key="1">
    <citation type="submission" date="2019-03" db="EMBL/GenBank/DDBJ databases">
        <title>Genomic Encyclopedia of Type Strains, Phase III (KMG-III): the genomes of soil and plant-associated and newly described type strains.</title>
        <authorList>
            <person name="Whitman W."/>
        </authorList>
    </citation>
    <scope>NUCLEOTIDE SEQUENCE [LARGE SCALE GENOMIC DNA]</scope>
    <source>
        <strain evidence="3 4">VKM Ac-2573</strain>
    </source>
</reference>
<keyword evidence="2" id="KW-0812">Transmembrane</keyword>
<dbReference type="OrthoDB" id="3827679at2"/>
<evidence type="ECO:0000313" key="4">
    <source>
        <dbReference type="Proteomes" id="UP000295146"/>
    </source>
</evidence>
<feature type="transmembrane region" description="Helical" evidence="2">
    <location>
        <begin position="34"/>
        <end position="57"/>
    </location>
</feature>
<organism evidence="3 4">
    <name type="scientific">Kribbella pratensis</name>
    <dbReference type="NCBI Taxonomy" id="2512112"/>
    <lineage>
        <taxon>Bacteria</taxon>
        <taxon>Bacillati</taxon>
        <taxon>Actinomycetota</taxon>
        <taxon>Actinomycetes</taxon>
        <taxon>Propionibacteriales</taxon>
        <taxon>Kribbellaceae</taxon>
        <taxon>Kribbella</taxon>
    </lineage>
</organism>
<proteinExistence type="predicted"/>
<evidence type="ECO:0000256" key="1">
    <source>
        <dbReference type="SAM" id="MobiDB-lite"/>
    </source>
</evidence>
<dbReference type="AlphaFoldDB" id="A0A4R8C672"/>
<feature type="region of interest" description="Disordered" evidence="1">
    <location>
        <begin position="1"/>
        <end position="28"/>
    </location>
</feature>
<keyword evidence="4" id="KW-1185">Reference proteome</keyword>
<name>A0A4R8C672_9ACTN</name>
<comment type="caution">
    <text evidence="3">The sequence shown here is derived from an EMBL/GenBank/DDBJ whole genome shotgun (WGS) entry which is preliminary data.</text>
</comment>
<dbReference type="Proteomes" id="UP000295146">
    <property type="component" value="Unassembled WGS sequence"/>
</dbReference>
<sequence length="211" mass="21669">MSSTPPGPNYSWQPQPSNFKSAPPYGQPPRKSRAGLIIGLIVLLIFVAIGAIGVLAYRLVANHQHSKSDPAPSTSAAPPPATKSTRVIPAKPAPTTPARPSTAPKTTTAVTTVADLGRRFVAQLNANNSQGAATYACKGSEQLIPLLMQTLVGPPTKLIAGTPVGQAPTYVIPLSGTSKGATVTGDLVISQLAPDPVCVRAFTITTKTTSG</sequence>
<keyword evidence="2" id="KW-0472">Membrane</keyword>
<dbReference type="EMBL" id="SODP01000002">
    <property type="protein sequence ID" value="TDW71420.1"/>
    <property type="molecule type" value="Genomic_DNA"/>
</dbReference>
<feature type="compositionally biased region" description="Low complexity" evidence="1">
    <location>
        <begin position="98"/>
        <end position="107"/>
    </location>
</feature>
<evidence type="ECO:0000256" key="2">
    <source>
        <dbReference type="SAM" id="Phobius"/>
    </source>
</evidence>
<evidence type="ECO:0000313" key="3">
    <source>
        <dbReference type="EMBL" id="TDW71420.1"/>
    </source>
</evidence>
<accession>A0A4R8C672</accession>
<keyword evidence="2" id="KW-1133">Transmembrane helix</keyword>
<dbReference type="RefSeq" id="WP_134106483.1">
    <property type="nucleotide sequence ID" value="NZ_SODP01000002.1"/>
</dbReference>
<feature type="region of interest" description="Disordered" evidence="1">
    <location>
        <begin position="65"/>
        <end position="107"/>
    </location>
</feature>